<protein>
    <submittedName>
        <fullName evidence="2">Uncharacterized protein</fullName>
    </submittedName>
</protein>
<name>A0ABU3DDW7_9RHOB</name>
<keyword evidence="3" id="KW-1185">Reference proteome</keyword>
<evidence type="ECO:0000313" key="2">
    <source>
        <dbReference type="EMBL" id="MDT0681342.1"/>
    </source>
</evidence>
<dbReference type="Proteomes" id="UP001265259">
    <property type="component" value="Unassembled WGS sequence"/>
</dbReference>
<dbReference type="EMBL" id="JAVRHL010000001">
    <property type="protein sequence ID" value="MDT0681342.1"/>
    <property type="molecule type" value="Genomic_DNA"/>
</dbReference>
<feature type="region of interest" description="Disordered" evidence="1">
    <location>
        <begin position="96"/>
        <end position="116"/>
    </location>
</feature>
<feature type="compositionally biased region" description="Pro residues" evidence="1">
    <location>
        <begin position="106"/>
        <end position="116"/>
    </location>
</feature>
<comment type="caution">
    <text evidence="2">The sequence shown here is derived from an EMBL/GenBank/DDBJ whole genome shotgun (WGS) entry which is preliminary data.</text>
</comment>
<accession>A0ABU3DDW7</accession>
<organism evidence="2 3">
    <name type="scientific">Tropicimonas omnivorans</name>
    <dbReference type="NCBI Taxonomy" id="3075590"/>
    <lineage>
        <taxon>Bacteria</taxon>
        <taxon>Pseudomonadati</taxon>
        <taxon>Pseudomonadota</taxon>
        <taxon>Alphaproteobacteria</taxon>
        <taxon>Rhodobacterales</taxon>
        <taxon>Roseobacteraceae</taxon>
        <taxon>Tropicimonas</taxon>
    </lineage>
</organism>
<evidence type="ECO:0000313" key="3">
    <source>
        <dbReference type="Proteomes" id="UP001265259"/>
    </source>
</evidence>
<dbReference type="RefSeq" id="WP_311688948.1">
    <property type="nucleotide sequence ID" value="NZ_JAVRHL010000001.1"/>
</dbReference>
<proteinExistence type="predicted"/>
<evidence type="ECO:0000256" key="1">
    <source>
        <dbReference type="SAM" id="MobiDB-lite"/>
    </source>
</evidence>
<sequence>MNDILPDAVLRGLDEARRARSRKSSRMRVKAGDRTFVILRHWDGGFSLDATDAPGLRGHVDLYDGQAHVRRALVMSSAEVDGERIFEIKSSTTAMTAPPADFADAPEPPAGLLPAY</sequence>
<reference evidence="2 3" key="1">
    <citation type="submission" date="2023-09" db="EMBL/GenBank/DDBJ databases">
        <authorList>
            <person name="Rey-Velasco X."/>
        </authorList>
    </citation>
    <scope>NUCLEOTIDE SEQUENCE [LARGE SCALE GENOMIC DNA]</scope>
    <source>
        <strain evidence="2 3">F158</strain>
    </source>
</reference>
<gene>
    <name evidence="2" type="ORF">RM543_01495</name>
</gene>